<proteinExistence type="inferred from homology"/>
<organism evidence="11 12">
    <name type="scientific">Lacipirellula parvula</name>
    <dbReference type="NCBI Taxonomy" id="2650471"/>
    <lineage>
        <taxon>Bacteria</taxon>
        <taxon>Pseudomonadati</taxon>
        <taxon>Planctomycetota</taxon>
        <taxon>Planctomycetia</taxon>
        <taxon>Pirellulales</taxon>
        <taxon>Lacipirellulaceae</taxon>
        <taxon>Lacipirellula</taxon>
    </lineage>
</organism>
<comment type="subcellular location">
    <subcellularLocation>
        <location evidence="2">Cell membrane</location>
        <topology evidence="2">Multi-pass membrane protein</topology>
    </subcellularLocation>
</comment>
<keyword evidence="8 10" id="KW-1133">Transmembrane helix</keyword>
<dbReference type="Pfam" id="PF04973">
    <property type="entry name" value="NMN_transporter"/>
    <property type="match status" value="1"/>
</dbReference>
<evidence type="ECO:0000256" key="7">
    <source>
        <dbReference type="ARBA" id="ARBA00022692"/>
    </source>
</evidence>
<dbReference type="PANTHER" id="PTHR36122">
    <property type="entry name" value="NICOTINAMIDE RIBOSIDE TRANSPORTER PNUC"/>
    <property type="match status" value="1"/>
</dbReference>
<feature type="transmembrane region" description="Helical" evidence="10">
    <location>
        <begin position="188"/>
        <end position="205"/>
    </location>
</feature>
<dbReference type="EMBL" id="AP021861">
    <property type="protein sequence ID" value="BBO35610.1"/>
    <property type="molecule type" value="Genomic_DNA"/>
</dbReference>
<dbReference type="RefSeq" id="WP_152100953.1">
    <property type="nucleotide sequence ID" value="NZ_AP021861.1"/>
</dbReference>
<keyword evidence="6" id="KW-1003">Cell membrane</keyword>
<keyword evidence="9 10" id="KW-0472">Membrane</keyword>
<evidence type="ECO:0000256" key="5">
    <source>
        <dbReference type="ARBA" id="ARBA00022448"/>
    </source>
</evidence>
<name>A0A5K7XFM2_9BACT</name>
<comment type="function">
    <text evidence="1">Required for nicotinamide riboside transport across the inner membrane.</text>
</comment>
<feature type="transmembrane region" description="Helical" evidence="10">
    <location>
        <begin position="77"/>
        <end position="94"/>
    </location>
</feature>
<accession>A0A5K7XFM2</accession>
<protein>
    <recommendedName>
        <fullName evidence="4">Nicotinamide riboside transporter PnuC</fullName>
    </recommendedName>
</protein>
<dbReference type="NCBIfam" id="TIGR01528">
    <property type="entry name" value="NMN_trans_PnuC"/>
    <property type="match status" value="1"/>
</dbReference>
<evidence type="ECO:0000313" key="11">
    <source>
        <dbReference type="EMBL" id="BBO35610.1"/>
    </source>
</evidence>
<feature type="transmembrane region" description="Helical" evidence="10">
    <location>
        <begin position="114"/>
        <end position="133"/>
    </location>
</feature>
<gene>
    <name evidence="11" type="ORF">PLANPX_5222</name>
</gene>
<dbReference type="PANTHER" id="PTHR36122:SF2">
    <property type="entry name" value="NICOTINAMIDE RIBOSIDE TRANSPORTER PNUC"/>
    <property type="match status" value="1"/>
</dbReference>
<evidence type="ECO:0000256" key="3">
    <source>
        <dbReference type="ARBA" id="ARBA00006669"/>
    </source>
</evidence>
<evidence type="ECO:0000256" key="4">
    <source>
        <dbReference type="ARBA" id="ARBA00017522"/>
    </source>
</evidence>
<evidence type="ECO:0000256" key="9">
    <source>
        <dbReference type="ARBA" id="ARBA00023136"/>
    </source>
</evidence>
<reference evidence="12" key="1">
    <citation type="submission" date="2019-10" db="EMBL/GenBank/DDBJ databases">
        <title>Lacipirellula parvula gen. nov., sp. nov., representing a lineage of planctomycetes widespread in freshwater anoxic habitats, and description of the family Lacipirellulaceae.</title>
        <authorList>
            <person name="Dedysh S.N."/>
            <person name="Kulichevskaya I.S."/>
            <person name="Beletsky A.V."/>
            <person name="Rakitin A.L."/>
            <person name="Mardanov A.V."/>
            <person name="Ivanova A.A."/>
            <person name="Saltykova V.X."/>
            <person name="Rijpstra W.I.C."/>
            <person name="Sinninghe Damste J.S."/>
            <person name="Ravin N.V."/>
        </authorList>
    </citation>
    <scope>NUCLEOTIDE SEQUENCE [LARGE SCALE GENOMIC DNA]</scope>
    <source>
        <strain evidence="12">PX69</strain>
    </source>
</reference>
<evidence type="ECO:0000256" key="10">
    <source>
        <dbReference type="SAM" id="Phobius"/>
    </source>
</evidence>
<evidence type="ECO:0000256" key="1">
    <source>
        <dbReference type="ARBA" id="ARBA00002672"/>
    </source>
</evidence>
<evidence type="ECO:0000313" key="12">
    <source>
        <dbReference type="Proteomes" id="UP000326837"/>
    </source>
</evidence>
<dbReference type="Proteomes" id="UP000326837">
    <property type="component" value="Chromosome"/>
</dbReference>
<dbReference type="KEGG" id="lpav:PLANPX_5222"/>
<dbReference type="InterPro" id="IPR006419">
    <property type="entry name" value="NMN_transpt_PnuC"/>
</dbReference>
<dbReference type="GO" id="GO:0005886">
    <property type="term" value="C:plasma membrane"/>
    <property type="evidence" value="ECO:0007669"/>
    <property type="project" value="UniProtKB-SubCell"/>
</dbReference>
<evidence type="ECO:0000256" key="6">
    <source>
        <dbReference type="ARBA" id="ARBA00022475"/>
    </source>
</evidence>
<keyword evidence="5" id="KW-0813">Transport</keyword>
<comment type="similarity">
    <text evidence="3">Belongs to the nicotinamide ribonucleoside (NR) uptake permease (TC 4.B.1) family.</text>
</comment>
<sequence length="227" mass="25119">MSKESLTMIALGAAAAALAVTMALLGRATWLEAASFVTGTVCVWLTVKESVWNFPIGLLNVATFSVVFFQSRLFADAGLQIIYFILGVVGWRLWLRGGANRTTLRISRSSHRELLLTAIFAACCTLGLWRLLHHAGGSASFWDALTTSLSLVSQWLLNRKRLESWAGWILVDAIYVPLYVYKELYLTALLYAIFLAMAVMGWRAWQRTHRESAAETEFGPLVGVGSP</sequence>
<evidence type="ECO:0000256" key="2">
    <source>
        <dbReference type="ARBA" id="ARBA00004651"/>
    </source>
</evidence>
<dbReference type="AlphaFoldDB" id="A0A5K7XFM2"/>
<dbReference type="GO" id="GO:0034257">
    <property type="term" value="F:nicotinamide riboside transmembrane transporter activity"/>
    <property type="evidence" value="ECO:0007669"/>
    <property type="project" value="InterPro"/>
</dbReference>
<keyword evidence="7 10" id="KW-0812">Transmembrane</keyword>
<evidence type="ECO:0000256" key="8">
    <source>
        <dbReference type="ARBA" id="ARBA00022989"/>
    </source>
</evidence>
<keyword evidence="12" id="KW-1185">Reference proteome</keyword>